<reference evidence="2 3" key="1">
    <citation type="submission" date="2016-11" db="EMBL/GenBank/DDBJ databases">
        <authorList>
            <person name="Varghese N."/>
            <person name="Submissions S."/>
        </authorList>
    </citation>
    <scope>NUCLEOTIDE SEQUENCE [LARGE SCALE GENOMIC DNA]</scope>
    <source>
        <strain evidence="2 3">DSM 29620</strain>
    </source>
</reference>
<organism evidence="2 3">
    <name type="scientific">Lutimaribacter pacificus</name>
    <dbReference type="NCBI Taxonomy" id="391948"/>
    <lineage>
        <taxon>Bacteria</taxon>
        <taxon>Pseudomonadati</taxon>
        <taxon>Pseudomonadota</taxon>
        <taxon>Alphaproteobacteria</taxon>
        <taxon>Rhodobacterales</taxon>
        <taxon>Roseobacteraceae</taxon>
        <taxon>Lutimaribacter</taxon>
    </lineage>
</organism>
<evidence type="ECO:0000259" key="1">
    <source>
        <dbReference type="Pfam" id="PF01636"/>
    </source>
</evidence>
<accession>A0A1H0EBC3</accession>
<evidence type="ECO:0000313" key="2">
    <source>
        <dbReference type="EMBL" id="SHK54640.1"/>
    </source>
</evidence>
<dbReference type="SUPFAM" id="SSF56112">
    <property type="entry name" value="Protein kinase-like (PK-like)"/>
    <property type="match status" value="1"/>
</dbReference>
<gene>
    <name evidence="2" type="ORF">SAMN05444142_106136</name>
</gene>
<name>A0A1H0EBC3_9RHOB</name>
<protein>
    <submittedName>
        <fullName evidence="2">Predicted kinase, aminoglycoside phosphotransferase (APT) family</fullName>
    </submittedName>
</protein>
<dbReference type="AlphaFoldDB" id="A0A1H0EBC3"/>
<dbReference type="Gene3D" id="3.30.200.20">
    <property type="entry name" value="Phosphorylase Kinase, domain 1"/>
    <property type="match status" value="1"/>
</dbReference>
<dbReference type="InterPro" id="IPR002575">
    <property type="entry name" value="Aminoglycoside_PTrfase"/>
</dbReference>
<feature type="domain" description="Aminoglycoside phosphotransferase" evidence="1">
    <location>
        <begin position="28"/>
        <end position="246"/>
    </location>
</feature>
<dbReference type="EMBL" id="FQZZ01000006">
    <property type="protein sequence ID" value="SHK54640.1"/>
    <property type="molecule type" value="Genomic_DNA"/>
</dbReference>
<evidence type="ECO:0000313" key="3">
    <source>
        <dbReference type="Proteomes" id="UP000324252"/>
    </source>
</evidence>
<dbReference type="RefSeq" id="WP_149787276.1">
    <property type="nucleotide sequence ID" value="NZ_FNIO01000002.1"/>
</dbReference>
<dbReference type="Pfam" id="PF01636">
    <property type="entry name" value="APH"/>
    <property type="match status" value="1"/>
</dbReference>
<keyword evidence="3" id="KW-1185">Reference proteome</keyword>
<dbReference type="OrthoDB" id="7334546at2"/>
<keyword evidence="2" id="KW-0808">Transferase</keyword>
<proteinExistence type="predicted"/>
<dbReference type="Gene3D" id="3.90.1200.10">
    <property type="match status" value="1"/>
</dbReference>
<dbReference type="InterPro" id="IPR011009">
    <property type="entry name" value="Kinase-like_dom_sf"/>
</dbReference>
<dbReference type="GO" id="GO:0016301">
    <property type="term" value="F:kinase activity"/>
    <property type="evidence" value="ECO:0007669"/>
    <property type="project" value="UniProtKB-KW"/>
</dbReference>
<dbReference type="Proteomes" id="UP000324252">
    <property type="component" value="Unassembled WGS sequence"/>
</dbReference>
<sequence length="295" mass="31661">MTASAPKTETPALAADPALRGWLPRRAEWRRLSGGRTNRLWHVMADGAALVVKLYDRDAATPLFPNDAQAEAAVLRWLDGTGLAPVLIAEVDTAQGPCVIYRHVPGAQGAVSPDAMGRALARLHRHPPMPGLRPVPSGGQSILRQGDQILAACRTPGDIARLRPVVEDHPAPAPVFLHGDPVPANAIATQTGICLIDWQCPALGDPVEDLAIYLSPAMQFLYGAGPLSLADEHAFLTGYGDDRAVARLRGLAPAFHWRMAAYCQWRAERSGADTRDKEALQLELAALRATAQPSR</sequence>
<keyword evidence="2" id="KW-0418">Kinase</keyword>